<comment type="cofactor">
    <cofactor evidence="1">
        <name>FMN</name>
        <dbReference type="ChEBI" id="CHEBI:58210"/>
    </cofactor>
</comment>
<evidence type="ECO:0000256" key="4">
    <source>
        <dbReference type="ARBA" id="ARBA00022857"/>
    </source>
</evidence>
<evidence type="ECO:0000256" key="5">
    <source>
        <dbReference type="ARBA" id="ARBA00023002"/>
    </source>
</evidence>
<dbReference type="CDD" id="cd02932">
    <property type="entry name" value="OYE_YqiM_FMN"/>
    <property type="match status" value="1"/>
</dbReference>
<name>A0A1M5QYX9_9BURK</name>
<gene>
    <name evidence="7" type="ORF">SAMN04488135_102418</name>
</gene>
<dbReference type="EMBL" id="FQXE01000002">
    <property type="protein sequence ID" value="SHH19066.1"/>
    <property type="molecule type" value="Genomic_DNA"/>
</dbReference>
<evidence type="ECO:0000313" key="8">
    <source>
        <dbReference type="Proteomes" id="UP000184226"/>
    </source>
</evidence>
<accession>A0A1M5QYX9</accession>
<evidence type="ECO:0000256" key="2">
    <source>
        <dbReference type="ARBA" id="ARBA00022630"/>
    </source>
</evidence>
<sequence>MVHTPTEVMSDGAAPLLLTPLKIRSLTLRNRIVASPMCQYESQDGAPGDWQLVNFGKFAVGGAALVFGEETAIEAAGRKSYACAGLWNDSHIASYRRITDFIKAQGASPGVQLGHAGGRGSCHDAEHDWRRLTDEDAHAGMKPWECLVPSALPAQGAWPKVRVMDASDIRAHLQCWRDATLRALDAGYEVLEIHGAHGYLIHQFLSPVMNHRTDGYGGSREARMRMALEIAETVRRAWPATLPLFFRVSAVDGKGGAWGIEDTVALACALRERGVDVVDCSSGGISGDSSMPIVRRVPGYQVEFAAQVRRQANIATMAVGLITRANQAEQILREGRADLVALARELIWDPNWPARAARELMGEDGYQLLPESQSNRLIRREVVARLPVNSGIGVASAADDELAQRI</sequence>
<dbReference type="OrthoDB" id="8523426at2"/>
<dbReference type="SUPFAM" id="SSF51395">
    <property type="entry name" value="FMN-linked oxidoreductases"/>
    <property type="match status" value="1"/>
</dbReference>
<dbReference type="AlphaFoldDB" id="A0A1M5QYX9"/>
<dbReference type="InterPro" id="IPR013785">
    <property type="entry name" value="Aldolase_TIM"/>
</dbReference>
<evidence type="ECO:0000256" key="3">
    <source>
        <dbReference type="ARBA" id="ARBA00022643"/>
    </source>
</evidence>
<keyword evidence="4" id="KW-0521">NADP</keyword>
<dbReference type="GO" id="GO:0003959">
    <property type="term" value="F:NADPH dehydrogenase activity"/>
    <property type="evidence" value="ECO:0007669"/>
    <property type="project" value="InterPro"/>
</dbReference>
<dbReference type="RefSeq" id="WP_143160886.1">
    <property type="nucleotide sequence ID" value="NZ_FQXE01000002.1"/>
</dbReference>
<dbReference type="PANTHER" id="PTHR43303">
    <property type="entry name" value="NADPH DEHYDROGENASE C23G7.10C-RELATED"/>
    <property type="match status" value="1"/>
</dbReference>
<keyword evidence="3" id="KW-0288">FMN</keyword>
<feature type="domain" description="NADH:flavin oxidoreductase/NADH oxidase N-terminal" evidence="6">
    <location>
        <begin position="17"/>
        <end position="360"/>
    </location>
</feature>
<dbReference type="STRING" id="658167.SAMN04488135_102418"/>
<dbReference type="Proteomes" id="UP000184226">
    <property type="component" value="Unassembled WGS sequence"/>
</dbReference>
<dbReference type="Pfam" id="PF00724">
    <property type="entry name" value="Oxidored_FMN"/>
    <property type="match status" value="1"/>
</dbReference>
<keyword evidence="2" id="KW-0285">Flavoprotein</keyword>
<dbReference type="Gene3D" id="3.20.20.70">
    <property type="entry name" value="Aldolase class I"/>
    <property type="match status" value="1"/>
</dbReference>
<dbReference type="InterPro" id="IPR044152">
    <property type="entry name" value="YqjM-like"/>
</dbReference>
<dbReference type="GO" id="GO:0010181">
    <property type="term" value="F:FMN binding"/>
    <property type="evidence" value="ECO:0007669"/>
    <property type="project" value="InterPro"/>
</dbReference>
<evidence type="ECO:0000256" key="1">
    <source>
        <dbReference type="ARBA" id="ARBA00001917"/>
    </source>
</evidence>
<organism evidence="7 8">
    <name type="scientific">Pollutimonas bauzanensis</name>
    <dbReference type="NCBI Taxonomy" id="658167"/>
    <lineage>
        <taxon>Bacteria</taxon>
        <taxon>Pseudomonadati</taxon>
        <taxon>Pseudomonadota</taxon>
        <taxon>Betaproteobacteria</taxon>
        <taxon>Burkholderiales</taxon>
        <taxon>Alcaligenaceae</taxon>
        <taxon>Pollutimonas</taxon>
    </lineage>
</organism>
<proteinExistence type="predicted"/>
<evidence type="ECO:0000313" key="7">
    <source>
        <dbReference type="EMBL" id="SHH19066.1"/>
    </source>
</evidence>
<evidence type="ECO:0000259" key="6">
    <source>
        <dbReference type="Pfam" id="PF00724"/>
    </source>
</evidence>
<dbReference type="GO" id="GO:0050661">
    <property type="term" value="F:NADP binding"/>
    <property type="evidence" value="ECO:0007669"/>
    <property type="project" value="InterPro"/>
</dbReference>
<keyword evidence="5" id="KW-0560">Oxidoreductase</keyword>
<dbReference type="InterPro" id="IPR001155">
    <property type="entry name" value="OxRdtase_FMN_N"/>
</dbReference>
<dbReference type="PANTHER" id="PTHR43303:SF4">
    <property type="entry name" value="NADPH DEHYDROGENASE C23G7.10C-RELATED"/>
    <property type="match status" value="1"/>
</dbReference>
<keyword evidence="8" id="KW-1185">Reference proteome</keyword>
<reference evidence="7 8" key="1">
    <citation type="submission" date="2016-11" db="EMBL/GenBank/DDBJ databases">
        <authorList>
            <person name="Jaros S."/>
            <person name="Januszkiewicz K."/>
            <person name="Wedrychowicz H."/>
        </authorList>
    </citation>
    <scope>NUCLEOTIDE SEQUENCE [LARGE SCALE GENOMIC DNA]</scope>
    <source>
        <strain evidence="7 8">CGMCC 1.10190</strain>
    </source>
</reference>
<protein>
    <submittedName>
        <fullName evidence="7">2,4-dienoyl-CoA reductase</fullName>
    </submittedName>
</protein>